<organism evidence="1 2">
    <name type="scientific">Pseudocohnilembus persalinus</name>
    <name type="common">Ciliate</name>
    <dbReference type="NCBI Taxonomy" id="266149"/>
    <lineage>
        <taxon>Eukaryota</taxon>
        <taxon>Sar</taxon>
        <taxon>Alveolata</taxon>
        <taxon>Ciliophora</taxon>
        <taxon>Intramacronucleata</taxon>
        <taxon>Oligohymenophorea</taxon>
        <taxon>Scuticociliatia</taxon>
        <taxon>Philasterida</taxon>
        <taxon>Pseudocohnilembidae</taxon>
        <taxon>Pseudocohnilembus</taxon>
    </lineage>
</organism>
<keyword evidence="2" id="KW-1185">Reference proteome</keyword>
<dbReference type="InterPro" id="IPR011011">
    <property type="entry name" value="Znf_FYVE_PHD"/>
</dbReference>
<reference evidence="1 2" key="1">
    <citation type="journal article" date="2015" name="Sci. Rep.">
        <title>Genome of the facultative scuticociliatosis pathogen Pseudocohnilembus persalinus provides insight into its virulence through horizontal gene transfer.</title>
        <authorList>
            <person name="Xiong J."/>
            <person name="Wang G."/>
            <person name="Cheng J."/>
            <person name="Tian M."/>
            <person name="Pan X."/>
            <person name="Warren A."/>
            <person name="Jiang C."/>
            <person name="Yuan D."/>
            <person name="Miao W."/>
        </authorList>
    </citation>
    <scope>NUCLEOTIDE SEQUENCE [LARGE SCALE GENOMIC DNA]</scope>
    <source>
        <strain evidence="1">36N120E</strain>
    </source>
</reference>
<evidence type="ECO:0000313" key="2">
    <source>
        <dbReference type="Proteomes" id="UP000054937"/>
    </source>
</evidence>
<dbReference type="OMA" id="NECNEMH"/>
<proteinExistence type="predicted"/>
<evidence type="ECO:0000313" key="1">
    <source>
        <dbReference type="EMBL" id="KRX01554.1"/>
    </source>
</evidence>
<dbReference type="InParanoid" id="A0A0V0QH49"/>
<dbReference type="Proteomes" id="UP000054937">
    <property type="component" value="Unassembled WGS sequence"/>
</dbReference>
<dbReference type="EMBL" id="LDAU01000170">
    <property type="protein sequence ID" value="KRX01554.1"/>
    <property type="molecule type" value="Genomic_DNA"/>
</dbReference>
<accession>A0A0V0QH49</accession>
<gene>
    <name evidence="1" type="ORF">PPERSA_01457</name>
</gene>
<comment type="caution">
    <text evidence="1">The sequence shown here is derived from an EMBL/GenBank/DDBJ whole genome shotgun (WGS) entry which is preliminary data.</text>
</comment>
<name>A0A0V0QH49_PSEPJ</name>
<protein>
    <submittedName>
        <fullName evidence="1">Zinc finger, FYVE/PHD-type</fullName>
    </submittedName>
</protein>
<sequence length="363" mass="42590">MINQLFVYLSSLEPSNLSNTQKDDLQVHEKMLFQTIQLFQEQILIKTQKQEHLAFSCIICQTSLNNPIVCLECKFLFCKDCILLNKTNKNLNKYYFQYLNKTKIKFDQSFDACQENLKNSPKYCQQISNNYLEQNINNNDNNLSNQSESQNNILCQDTYNFYDKEYSKILCCPIEQQYKQVKNNLQCITMEQIEIIIQKLNQQYSESHKNSKISTNSKIEDSFQITVNKNFFTEYQPNSIKTQNQLQEQSKEINNNINLSFVQKGELIQNQQHSSINQNENFISNNRNSSAESLDDQNMNQLSNQNIELNNQSMNVEQNNDKNNNINHINTNLENSYNNNNLQLIDAIKTKFQDISTFQLGQQ</sequence>
<dbReference type="AlphaFoldDB" id="A0A0V0QH49"/>
<dbReference type="SUPFAM" id="SSF57903">
    <property type="entry name" value="FYVE/PHD zinc finger"/>
    <property type="match status" value="1"/>
</dbReference>